<dbReference type="EMBL" id="JAODAN010000010">
    <property type="protein sequence ID" value="KAK1921750.1"/>
    <property type="molecule type" value="Genomic_DNA"/>
</dbReference>
<evidence type="ECO:0000313" key="3">
    <source>
        <dbReference type="Proteomes" id="UP001182556"/>
    </source>
</evidence>
<name>A0AAD9CWE7_PAPLA</name>
<protein>
    <recommendedName>
        <fullName evidence="4">F-box domain-containing protein</fullName>
    </recommendedName>
</protein>
<reference evidence="2" key="1">
    <citation type="submission" date="2023-02" db="EMBL/GenBank/DDBJ databases">
        <title>Identification and recombinant expression of a fungal hydrolase from Papiliotrema laurentii that hydrolyzes apple cutin and clears colloidal polyester polyurethane.</title>
        <authorList>
            <consortium name="DOE Joint Genome Institute"/>
            <person name="Roman V.A."/>
            <person name="Bojanowski C."/>
            <person name="Crable B.R."/>
            <person name="Wagner D.N."/>
            <person name="Hung C.S."/>
            <person name="Nadeau L.J."/>
            <person name="Schratz L."/>
            <person name="Haridas S."/>
            <person name="Pangilinan J."/>
            <person name="Lipzen A."/>
            <person name="Na H."/>
            <person name="Yan M."/>
            <person name="Ng V."/>
            <person name="Grigoriev I.V."/>
            <person name="Spatafora J.W."/>
            <person name="Barlow D."/>
            <person name="Biffinger J."/>
            <person name="Kelley-Loughnane N."/>
            <person name="Varaljay V.A."/>
            <person name="Crookes-Goodson W.J."/>
        </authorList>
    </citation>
    <scope>NUCLEOTIDE SEQUENCE</scope>
    <source>
        <strain evidence="2">5307AH</strain>
    </source>
</reference>
<sequence length="385" mass="44439">MPRSQISQSAQAPPPLLPRPSRLVHLDLLRQILVYCDDAALSRCLRVSSLFYNVASEILYYEIELPDIDLRRLGVGLETKTILRPTRRSQPSRNMKKALFDKSDVLGYLGPCPLSIIPVLPRLQTLRIHRLRDDWYSFDNSDWSSPDDYDTVDWGEIHSLVKQFPAKKVVLVFPSCRWYFPSFGIPANLTRPNVLTLVISLDCLLYLGHPGRWLVESPMSAHSPHQAQIRIILTGYGEINPEEMDPDSGIHTVQIALFIEDLLSTHYHTTVYVVDGGRMSSHAEDRWDLPSTYFIEELLNKTREEEDMAGELRGSFTPKTRRDYIMEGWSDEIDPEELAIWKKLEDKAQKAEECRRKNQEQQQKRIMRDEETSDAEHPSIPQPLE</sequence>
<dbReference type="Proteomes" id="UP001182556">
    <property type="component" value="Unassembled WGS sequence"/>
</dbReference>
<keyword evidence="3" id="KW-1185">Reference proteome</keyword>
<comment type="caution">
    <text evidence="2">The sequence shown here is derived from an EMBL/GenBank/DDBJ whole genome shotgun (WGS) entry which is preliminary data.</text>
</comment>
<evidence type="ECO:0000313" key="2">
    <source>
        <dbReference type="EMBL" id="KAK1921750.1"/>
    </source>
</evidence>
<gene>
    <name evidence="2" type="ORF">DB88DRAFT_474886</name>
</gene>
<dbReference type="AlphaFoldDB" id="A0AAD9CWE7"/>
<organism evidence="2 3">
    <name type="scientific">Papiliotrema laurentii</name>
    <name type="common">Cryptococcus laurentii</name>
    <dbReference type="NCBI Taxonomy" id="5418"/>
    <lineage>
        <taxon>Eukaryota</taxon>
        <taxon>Fungi</taxon>
        <taxon>Dikarya</taxon>
        <taxon>Basidiomycota</taxon>
        <taxon>Agaricomycotina</taxon>
        <taxon>Tremellomycetes</taxon>
        <taxon>Tremellales</taxon>
        <taxon>Rhynchogastremaceae</taxon>
        <taxon>Papiliotrema</taxon>
    </lineage>
</organism>
<evidence type="ECO:0008006" key="4">
    <source>
        <dbReference type="Google" id="ProtNLM"/>
    </source>
</evidence>
<proteinExistence type="predicted"/>
<feature type="region of interest" description="Disordered" evidence="1">
    <location>
        <begin position="348"/>
        <end position="385"/>
    </location>
</feature>
<accession>A0AAD9CWE7</accession>
<evidence type="ECO:0000256" key="1">
    <source>
        <dbReference type="SAM" id="MobiDB-lite"/>
    </source>
</evidence>
<feature type="compositionally biased region" description="Basic and acidic residues" evidence="1">
    <location>
        <begin position="348"/>
        <end position="377"/>
    </location>
</feature>